<dbReference type="InterPro" id="IPR007696">
    <property type="entry name" value="DNA_mismatch_repair_MutS_core"/>
</dbReference>
<keyword evidence="4" id="KW-1133">Transmembrane helix</keyword>
<feature type="transmembrane region" description="Helical" evidence="4">
    <location>
        <begin position="51"/>
        <end position="71"/>
    </location>
</feature>
<accession>A0ABR9WER4</accession>
<proteinExistence type="predicted"/>
<keyword evidence="3" id="KW-0238">DNA-binding</keyword>
<dbReference type="InterPro" id="IPR045076">
    <property type="entry name" value="MutS"/>
</dbReference>
<dbReference type="Proteomes" id="UP000634134">
    <property type="component" value="Unassembled WGS sequence"/>
</dbReference>
<dbReference type="SMART" id="SM00533">
    <property type="entry name" value="MUTSd"/>
    <property type="match status" value="1"/>
</dbReference>
<dbReference type="InterPro" id="IPR000432">
    <property type="entry name" value="DNA_mismatch_repair_MutS_C"/>
</dbReference>
<organism evidence="7 8">
    <name type="scientific">Dyadobacter subterraneus</name>
    <dbReference type="NCBI Taxonomy" id="2773304"/>
    <lineage>
        <taxon>Bacteria</taxon>
        <taxon>Pseudomonadati</taxon>
        <taxon>Bacteroidota</taxon>
        <taxon>Cytophagia</taxon>
        <taxon>Cytophagales</taxon>
        <taxon>Spirosomataceae</taxon>
        <taxon>Dyadobacter</taxon>
    </lineage>
</organism>
<protein>
    <submittedName>
        <fullName evidence="7">DNA mismatch repair protein MutS</fullName>
    </submittedName>
</protein>
<dbReference type="InterPro" id="IPR027417">
    <property type="entry name" value="P-loop_NTPase"/>
</dbReference>
<comment type="caution">
    <text evidence="7">The sequence shown here is derived from an EMBL/GenBank/DDBJ whole genome shotgun (WGS) entry which is preliminary data.</text>
</comment>
<sequence>MSIYKNNIERFQAESLLLSDRLKKISAFRLGIFILSLVIVLFLANERLIQPLILVFPVCVLAFAFIVRLYYKLSLKQQHVDFLTEINEHELLRQENKLSGFPSGHMFLNRDHPYISDFDIFGTHSLFQLINRTTTESGHLMLADWLSEPASNGEIFERQQSIQELTFKIDWRQDFQASGMRFENKKSAYNKLLTWIETPSKLLPSQYKYLITAVLLSFLSTSAAAYLVYGLLSETSFSVYHIIPLTIILFINRRVLKRIAPLAEDIIDSTHVNVNTLGGYQALIAKIEAEEFDSTRLMNLRSLFNQNGYSAFKEINALRTILEIFQAKGTKSSIGKNDFYGIFNSLWLLDIYLIILTEKWKERNRPFLVSWSSGVSEFEVLSSLAGFAYSNQGFTFPEIIQEPHIIGFKELGHPLIANERRVCNDFYLSARGEMALITGSNMAGKSTFLRSVGINLVLALMGAPCCAKSGRVSHMKIFTSMRTQDNLEEGISSFYAELKRIEQLLKLSEMKEPVFFLLDEMFKGTNSQDRYAGGVSLIKQLGELNVSGIISTHDLELAKLTANQKMVANFSFNSDIKDGEIIFNYNLTKGICTDFNARELMKKSGIKIFSGVGEKF</sequence>
<dbReference type="SUPFAM" id="SSF48334">
    <property type="entry name" value="DNA repair protein MutS, domain III"/>
    <property type="match status" value="1"/>
</dbReference>
<dbReference type="PANTHER" id="PTHR11361">
    <property type="entry name" value="DNA MISMATCH REPAIR PROTEIN MUTS FAMILY MEMBER"/>
    <property type="match status" value="1"/>
</dbReference>
<feature type="domain" description="DNA mismatch repair protein MutS core" evidence="5">
    <location>
        <begin position="121"/>
        <end position="419"/>
    </location>
</feature>
<keyword evidence="4" id="KW-0812">Transmembrane</keyword>
<dbReference type="EMBL" id="JACYGY010000001">
    <property type="protein sequence ID" value="MBE9463985.1"/>
    <property type="molecule type" value="Genomic_DNA"/>
</dbReference>
<dbReference type="Pfam" id="PF00488">
    <property type="entry name" value="MutS_V"/>
    <property type="match status" value="1"/>
</dbReference>
<gene>
    <name evidence="7" type="ORF">IEE83_19040</name>
</gene>
<keyword evidence="1" id="KW-0547">Nucleotide-binding</keyword>
<feature type="transmembrane region" description="Helical" evidence="4">
    <location>
        <begin position="209"/>
        <end position="229"/>
    </location>
</feature>
<keyword evidence="8" id="KW-1185">Reference proteome</keyword>
<feature type="transmembrane region" description="Helical" evidence="4">
    <location>
        <begin position="27"/>
        <end position="45"/>
    </location>
</feature>
<evidence type="ECO:0000256" key="4">
    <source>
        <dbReference type="SAM" id="Phobius"/>
    </source>
</evidence>
<evidence type="ECO:0000259" key="5">
    <source>
        <dbReference type="SMART" id="SM00533"/>
    </source>
</evidence>
<evidence type="ECO:0000313" key="8">
    <source>
        <dbReference type="Proteomes" id="UP000634134"/>
    </source>
</evidence>
<dbReference type="Gene3D" id="1.10.1420.10">
    <property type="match status" value="1"/>
</dbReference>
<name>A0ABR9WER4_9BACT</name>
<dbReference type="SMART" id="SM00534">
    <property type="entry name" value="MUTSac"/>
    <property type="match status" value="1"/>
</dbReference>
<dbReference type="PANTHER" id="PTHR11361:SF99">
    <property type="entry name" value="DNA MISMATCH REPAIR PROTEIN"/>
    <property type="match status" value="1"/>
</dbReference>
<dbReference type="SUPFAM" id="SSF52540">
    <property type="entry name" value="P-loop containing nucleoside triphosphate hydrolases"/>
    <property type="match status" value="1"/>
</dbReference>
<keyword evidence="2" id="KW-0067">ATP-binding</keyword>
<dbReference type="Gene3D" id="3.40.50.300">
    <property type="entry name" value="P-loop containing nucleotide triphosphate hydrolases"/>
    <property type="match status" value="1"/>
</dbReference>
<evidence type="ECO:0000256" key="3">
    <source>
        <dbReference type="ARBA" id="ARBA00023125"/>
    </source>
</evidence>
<reference evidence="8" key="1">
    <citation type="submission" date="2023-07" db="EMBL/GenBank/DDBJ databases">
        <title>Dyadobacter sp. nov 'subterranea' isolated from contaminted grondwater.</title>
        <authorList>
            <person name="Szabo I."/>
            <person name="Al-Omari J."/>
            <person name="Szerdahelyi S.G."/>
            <person name="Rado J."/>
        </authorList>
    </citation>
    <scope>NUCLEOTIDE SEQUENCE [LARGE SCALE GENOMIC DNA]</scope>
    <source>
        <strain evidence="8">UP-52</strain>
    </source>
</reference>
<feature type="transmembrane region" description="Helical" evidence="4">
    <location>
        <begin position="235"/>
        <end position="252"/>
    </location>
</feature>
<evidence type="ECO:0000259" key="6">
    <source>
        <dbReference type="SMART" id="SM00534"/>
    </source>
</evidence>
<evidence type="ECO:0000256" key="1">
    <source>
        <dbReference type="ARBA" id="ARBA00022741"/>
    </source>
</evidence>
<dbReference type="InterPro" id="IPR036187">
    <property type="entry name" value="DNA_mismatch_repair_MutS_sf"/>
</dbReference>
<feature type="domain" description="DNA mismatch repair proteins mutS family" evidence="6">
    <location>
        <begin position="432"/>
        <end position="611"/>
    </location>
</feature>
<feature type="transmembrane region" description="Helical" evidence="4">
    <location>
        <begin position="339"/>
        <end position="357"/>
    </location>
</feature>
<keyword evidence="4" id="KW-0472">Membrane</keyword>
<evidence type="ECO:0000256" key="2">
    <source>
        <dbReference type="ARBA" id="ARBA00022840"/>
    </source>
</evidence>
<evidence type="ECO:0000313" key="7">
    <source>
        <dbReference type="EMBL" id="MBE9463985.1"/>
    </source>
</evidence>